<evidence type="ECO:0000313" key="1">
    <source>
        <dbReference type="EMBL" id="GFS37319.1"/>
    </source>
</evidence>
<comment type="caution">
    <text evidence="1">The sequence shown here is derived from an EMBL/GenBank/DDBJ whole genome shotgun (WGS) entry which is preliminary data.</text>
</comment>
<organism evidence="1 2">
    <name type="scientific">Actinidia rufa</name>
    <dbReference type="NCBI Taxonomy" id="165716"/>
    <lineage>
        <taxon>Eukaryota</taxon>
        <taxon>Viridiplantae</taxon>
        <taxon>Streptophyta</taxon>
        <taxon>Embryophyta</taxon>
        <taxon>Tracheophyta</taxon>
        <taxon>Spermatophyta</taxon>
        <taxon>Magnoliopsida</taxon>
        <taxon>eudicotyledons</taxon>
        <taxon>Gunneridae</taxon>
        <taxon>Pentapetalae</taxon>
        <taxon>asterids</taxon>
        <taxon>Ericales</taxon>
        <taxon>Actinidiaceae</taxon>
        <taxon>Actinidia</taxon>
    </lineage>
</organism>
<dbReference type="Proteomes" id="UP000585474">
    <property type="component" value="Unassembled WGS sequence"/>
</dbReference>
<reference evidence="2" key="1">
    <citation type="submission" date="2019-07" db="EMBL/GenBank/DDBJ databases">
        <title>De Novo Assembly of kiwifruit Actinidia rufa.</title>
        <authorList>
            <person name="Sugita-Konishi S."/>
            <person name="Sato K."/>
            <person name="Mori E."/>
            <person name="Abe Y."/>
            <person name="Kisaki G."/>
            <person name="Hamano K."/>
            <person name="Suezawa K."/>
            <person name="Otani M."/>
            <person name="Fukuda T."/>
            <person name="Manabe T."/>
            <person name="Gomi K."/>
            <person name="Tabuchi M."/>
            <person name="Akimitsu K."/>
            <person name="Kataoka I."/>
        </authorList>
    </citation>
    <scope>NUCLEOTIDE SEQUENCE [LARGE SCALE GENOMIC DNA]</scope>
    <source>
        <strain evidence="2">cv. Fuchu</strain>
    </source>
</reference>
<dbReference type="EMBL" id="BJWL01000277">
    <property type="protein sequence ID" value="GFS37319.1"/>
    <property type="molecule type" value="Genomic_DNA"/>
</dbReference>
<accession>A0A7J0DKY9</accession>
<evidence type="ECO:0000313" key="2">
    <source>
        <dbReference type="Proteomes" id="UP000585474"/>
    </source>
</evidence>
<proteinExistence type="predicted"/>
<keyword evidence="2" id="KW-1185">Reference proteome</keyword>
<protein>
    <submittedName>
        <fullName evidence="1">Uncharacterized protein</fullName>
    </submittedName>
</protein>
<sequence length="208" mass="23945">MSSSMRSTEVEHYCGKNLGRATNSQYCSVSSVLGLRHLKGDLHRQTKVNSWGEAAQNPFGVAIRPRQVMGRVHGSQRDLWKDEYGKISRRCRRHNWGDCHLERFWWRLIKPSILPRPRARRRQLFGSGRADEYSDSDYGELSGDDLARFHGLVLLRSRGFGEATFGEIMGDQFCDGDRLTYLPWSVENLSHISSPPTRNVEEDRGIYE</sequence>
<gene>
    <name evidence="1" type="ORF">Acr_00g0051370</name>
</gene>
<dbReference type="AlphaFoldDB" id="A0A7J0DKY9"/>
<name>A0A7J0DKY9_9ERIC</name>